<dbReference type="NCBIfam" id="TIGR02104">
    <property type="entry name" value="pulA_typeI"/>
    <property type="match status" value="1"/>
</dbReference>
<dbReference type="InterPro" id="IPR014756">
    <property type="entry name" value="Ig_E-set"/>
</dbReference>
<keyword evidence="2" id="KW-0624">Polysaccharide degradation</keyword>
<reference evidence="5" key="1">
    <citation type="submission" date="2016-01" db="EMBL/GenBank/DDBJ databases">
        <authorList>
            <person name="Mitreva M."/>
            <person name="Pepin K.H."/>
            <person name="Mihindukulasuriya K.A."/>
            <person name="Fulton R."/>
            <person name="Fronick C."/>
            <person name="O'Laughlin M."/>
            <person name="Miner T."/>
            <person name="Herter B."/>
            <person name="Rosa B.A."/>
            <person name="Cordes M."/>
            <person name="Tomlinson C."/>
            <person name="Wollam A."/>
            <person name="Palsikar V.B."/>
            <person name="Mardis E.R."/>
            <person name="Wilson R.K."/>
        </authorList>
    </citation>
    <scope>NUCLEOTIDE SEQUENCE [LARGE SCALE GENOMIC DNA]</scope>
    <source>
        <strain evidence="5">KA00274</strain>
    </source>
</reference>
<dbReference type="CDD" id="cd02860">
    <property type="entry name" value="E_set_Pullulanase"/>
    <property type="match status" value="1"/>
</dbReference>
<sequence>MRVECFIDDYRLLRFKLYKPVDPACVQTWQLFCDDKAVNCQFQIAKESDSAYLVEAKLEADCRYGEVYRLAWKEAKSSDLHYSLPAKWRHIVSTERFDQHYFYQGQDLGPQYTKKMTTFKVWAPTANQVSLHILGQAKDIMQPDYSLKCQPGTKGKLCDEFYPMERGHKGVYTVTVHGDLDQIAYVYELNFNGEHKSAIDPYSYASLRDAEASVVVNPAKFLHKVYKPKTVCKSNVDAVVYELSVRDLTMHSSSDVKEKGKFLGLTETGTNIFGRPTGLDYLTSLGITHVQLMPVLDFDSYPEADYYSSYNWGYDPKQYNVVEGSFLSEDTPYNRVNELRHVVDVLHQHDLRVNLDVVFNHVGHADDYALEKLVPYYPFRYFDTEYLSNGSFCGNEIRSEAKMLRKYIVDMCVRYVQIFDIDGLRFDLMGLLDITTMNEIAYTLKQLKPNFMIYGEGWNMPTVLADNMKAMMYHNYKMPDIGFFNDAFRDTIKGKTSMDAICDCGYCLGNLGKVQLAKDLLLGSCLDGRLRSCSQSINYLECHDNMTFFDKLQHCHAASDAFECKQRVKLGLALTILAQGVPFIHCGQEFMRSKGGADNTYNAGDKPNAINWYDTIKQHDVVDYCRALIKLRRENPEFRLKSPAQIAKACSFEDFYDILLYKINDLTVYINPTPYDYKYQLKRKARILLADKMQLHNNEVEGELKIAAMSIVVTRNL</sequence>
<feature type="domain" description="Glycosyl hydrolase family 13 catalytic" evidence="3">
    <location>
        <begin position="267"/>
        <end position="632"/>
    </location>
</feature>
<keyword evidence="2" id="KW-0136">Cellulose degradation</keyword>
<dbReference type="Gene3D" id="2.60.40.10">
    <property type="entry name" value="Immunoglobulins"/>
    <property type="match status" value="1"/>
</dbReference>
<dbReference type="PATRIC" id="fig|1497955.3.peg.1139"/>
<protein>
    <submittedName>
        <fullName evidence="4">Pullulanase, type I</fullName>
    </submittedName>
</protein>
<organism evidence="4 5">
    <name type="scientific">Amygdalobacter nucleatus</name>
    <dbReference type="NCBI Taxonomy" id="3029274"/>
    <lineage>
        <taxon>Bacteria</taxon>
        <taxon>Bacillati</taxon>
        <taxon>Bacillota</taxon>
        <taxon>Clostridia</taxon>
        <taxon>Eubacteriales</taxon>
        <taxon>Oscillospiraceae</taxon>
        <taxon>Amygdalobacter</taxon>
    </lineage>
</organism>
<name>A0A133Y7D8_9FIRM</name>
<dbReference type="InterPro" id="IPR011840">
    <property type="entry name" value="PulA_typeI"/>
</dbReference>
<dbReference type="OrthoDB" id="9761875at2"/>
<comment type="caution">
    <text evidence="4">The sequence shown here is derived from an EMBL/GenBank/DDBJ whole genome shotgun (WGS) entry which is preliminary data.</text>
</comment>
<gene>
    <name evidence="4" type="ORF">HMPREF1872_01170</name>
</gene>
<dbReference type="Gene3D" id="3.20.20.80">
    <property type="entry name" value="Glycosidases"/>
    <property type="match status" value="1"/>
</dbReference>
<dbReference type="InterPro" id="IPR006047">
    <property type="entry name" value="GH13_cat_dom"/>
</dbReference>
<dbReference type="STRING" id="1497955.HMPREF1872_01170"/>
<dbReference type="InterPro" id="IPR013783">
    <property type="entry name" value="Ig-like_fold"/>
</dbReference>
<accession>A0A133Y7D8</accession>
<evidence type="ECO:0000256" key="2">
    <source>
        <dbReference type="ARBA" id="ARBA00023001"/>
    </source>
</evidence>
<evidence type="ECO:0000259" key="3">
    <source>
        <dbReference type="SMART" id="SM00642"/>
    </source>
</evidence>
<dbReference type="AlphaFoldDB" id="A0A133Y7D8"/>
<dbReference type="SUPFAM" id="SSF51445">
    <property type="entry name" value="(Trans)glycosidases"/>
    <property type="match status" value="1"/>
</dbReference>
<comment type="similarity">
    <text evidence="1">Belongs to the glycosyl hydrolase 13 family.</text>
</comment>
<dbReference type="SUPFAM" id="SSF81296">
    <property type="entry name" value="E set domains"/>
    <property type="match status" value="1"/>
</dbReference>
<dbReference type="RefSeq" id="WP_066714697.1">
    <property type="nucleotide sequence ID" value="NZ_JARFNM010000001.1"/>
</dbReference>
<dbReference type="CDD" id="cd11341">
    <property type="entry name" value="AmyAc_Pullulanase_LD-like"/>
    <property type="match status" value="1"/>
</dbReference>
<dbReference type="EMBL" id="LSCV01000042">
    <property type="protein sequence ID" value="KXB39142.1"/>
    <property type="molecule type" value="Genomic_DNA"/>
</dbReference>
<evidence type="ECO:0000313" key="4">
    <source>
        <dbReference type="EMBL" id="KXB39142.1"/>
    </source>
</evidence>
<keyword evidence="2" id="KW-0119">Carbohydrate metabolism</keyword>
<dbReference type="GO" id="GO:0030245">
    <property type="term" value="P:cellulose catabolic process"/>
    <property type="evidence" value="ECO:0007669"/>
    <property type="project" value="UniProtKB-KW"/>
</dbReference>
<keyword evidence="5" id="KW-1185">Reference proteome</keyword>
<evidence type="ECO:0000256" key="1">
    <source>
        <dbReference type="ARBA" id="ARBA00008061"/>
    </source>
</evidence>
<dbReference type="PANTHER" id="PTHR43002">
    <property type="entry name" value="GLYCOGEN DEBRANCHING ENZYME"/>
    <property type="match status" value="1"/>
</dbReference>
<proteinExistence type="inferred from homology"/>
<dbReference type="SMART" id="SM00642">
    <property type="entry name" value="Aamy"/>
    <property type="match status" value="1"/>
</dbReference>
<dbReference type="Pfam" id="PF00128">
    <property type="entry name" value="Alpha-amylase"/>
    <property type="match status" value="1"/>
</dbReference>
<dbReference type="Proteomes" id="UP000070080">
    <property type="component" value="Unassembled WGS sequence"/>
</dbReference>
<dbReference type="InterPro" id="IPR017853">
    <property type="entry name" value="GH"/>
</dbReference>
<evidence type="ECO:0000313" key="5">
    <source>
        <dbReference type="Proteomes" id="UP000070080"/>
    </source>
</evidence>